<evidence type="ECO:0000256" key="4">
    <source>
        <dbReference type="ARBA" id="ARBA00022729"/>
    </source>
</evidence>
<feature type="domain" description="ABC transporter substrate-binding protein PnrA-like" evidence="8">
    <location>
        <begin position="46"/>
        <end position="357"/>
    </location>
</feature>
<comment type="caution">
    <text evidence="9">The sequence shown here is derived from an EMBL/GenBank/DDBJ whole genome shotgun (WGS) entry which is preliminary data.</text>
</comment>
<dbReference type="PANTHER" id="PTHR34296">
    <property type="entry name" value="TRANSCRIPTIONAL ACTIVATOR PROTEIN MED"/>
    <property type="match status" value="1"/>
</dbReference>
<sequence length="371" mass="39120">MNKKRIISLVATFAVVATLFAGCKANNPTTPGTGTTTPTAKKFKVGLSTDQGGLNDKSFNQAADSGIKKAQTDLGNIDYKAIESKQKEDYEPNLDALVSDGNDLVFGVGFQMETAVENMAQKYPKKNFAIIDSVAVDKSGKQLPNVESIMFKEQEGSFLVGVIAGKVSKAHKIGFIGGIDGDLIQRFETGFAAGVKAVDPTAAKGLIDRTTVKYAGSFDDVNKGYELAKSLINDGCDVIYHAAGGVGIGMFKAVKEANDAGKKVWAIGVDQDQAVTVPEYKNIILTSCMKRVDSGTYEVTKEAQAGQFKGGTQLTLGLKEDGVGIAPSSNVNVPADVLALEKKYEDAIKAGTIVVPAKKGEAANFTAPSIQ</sequence>
<evidence type="ECO:0000259" key="8">
    <source>
        <dbReference type="Pfam" id="PF02608"/>
    </source>
</evidence>
<dbReference type="CDD" id="cd06354">
    <property type="entry name" value="PBP1_PrnA-like"/>
    <property type="match status" value="1"/>
</dbReference>
<evidence type="ECO:0000313" key="9">
    <source>
        <dbReference type="EMBL" id="MFL0267642.1"/>
    </source>
</evidence>
<keyword evidence="4 7" id="KW-0732">Signal</keyword>
<proteinExistence type="inferred from homology"/>
<dbReference type="PROSITE" id="PS51257">
    <property type="entry name" value="PROKAR_LIPOPROTEIN"/>
    <property type="match status" value="1"/>
</dbReference>
<keyword evidence="5" id="KW-0472">Membrane</keyword>
<accession>A0ABW8TQ67</accession>
<keyword evidence="6" id="KW-0449">Lipoprotein</keyword>
<dbReference type="InterPro" id="IPR050957">
    <property type="entry name" value="BMP_lipoprotein"/>
</dbReference>
<dbReference type="Gene3D" id="3.40.50.2300">
    <property type="match status" value="2"/>
</dbReference>
<organism evidence="9 10">
    <name type="scientific">Candidatus Clostridium radicumherbarum</name>
    <dbReference type="NCBI Taxonomy" id="3381662"/>
    <lineage>
        <taxon>Bacteria</taxon>
        <taxon>Bacillati</taxon>
        <taxon>Bacillota</taxon>
        <taxon>Clostridia</taxon>
        <taxon>Eubacteriales</taxon>
        <taxon>Clostridiaceae</taxon>
        <taxon>Clostridium</taxon>
    </lineage>
</organism>
<gene>
    <name evidence="9" type="ORF">ACJDUH_05950</name>
</gene>
<evidence type="ECO:0000256" key="6">
    <source>
        <dbReference type="ARBA" id="ARBA00023288"/>
    </source>
</evidence>
<protein>
    <submittedName>
        <fullName evidence="9">BMP family protein</fullName>
    </submittedName>
</protein>
<dbReference type="RefSeq" id="WP_406764239.1">
    <property type="nucleotide sequence ID" value="NZ_JBJHZY010000001.1"/>
</dbReference>
<dbReference type="Pfam" id="PF02608">
    <property type="entry name" value="Bmp"/>
    <property type="match status" value="1"/>
</dbReference>
<keyword evidence="10" id="KW-1185">Reference proteome</keyword>
<name>A0ABW8TQ67_9CLOT</name>
<comment type="subcellular location">
    <subcellularLocation>
        <location evidence="1">Cell membrane</location>
        <topology evidence="1">Lipid-anchor</topology>
    </subcellularLocation>
</comment>
<dbReference type="InterPro" id="IPR028082">
    <property type="entry name" value="Peripla_BP_I"/>
</dbReference>
<feature type="chain" id="PRO_5045145253" evidence="7">
    <location>
        <begin position="22"/>
        <end position="371"/>
    </location>
</feature>
<comment type="similarity">
    <text evidence="2">Belongs to the BMP lipoprotein family.</text>
</comment>
<dbReference type="Proteomes" id="UP001623661">
    <property type="component" value="Unassembled WGS sequence"/>
</dbReference>
<keyword evidence="3" id="KW-1003">Cell membrane</keyword>
<evidence type="ECO:0000256" key="7">
    <source>
        <dbReference type="SAM" id="SignalP"/>
    </source>
</evidence>
<evidence type="ECO:0000256" key="3">
    <source>
        <dbReference type="ARBA" id="ARBA00022475"/>
    </source>
</evidence>
<dbReference type="InterPro" id="IPR003760">
    <property type="entry name" value="PnrA-like"/>
</dbReference>
<reference evidence="9 10" key="1">
    <citation type="submission" date="2024-11" db="EMBL/GenBank/DDBJ databases">
        <authorList>
            <person name="Heng Y.C."/>
            <person name="Lim A.C.H."/>
            <person name="Lee J.K.Y."/>
            <person name="Kittelmann S."/>
        </authorList>
    </citation>
    <scope>NUCLEOTIDE SEQUENCE [LARGE SCALE GENOMIC DNA]</scope>
    <source>
        <strain evidence="9 10">WILCCON 0202</strain>
    </source>
</reference>
<dbReference type="SUPFAM" id="SSF53822">
    <property type="entry name" value="Periplasmic binding protein-like I"/>
    <property type="match status" value="1"/>
</dbReference>
<evidence type="ECO:0000256" key="5">
    <source>
        <dbReference type="ARBA" id="ARBA00023136"/>
    </source>
</evidence>
<dbReference type="PANTHER" id="PTHR34296:SF2">
    <property type="entry name" value="ABC TRANSPORTER GUANOSINE-BINDING PROTEIN NUPN"/>
    <property type="match status" value="1"/>
</dbReference>
<evidence type="ECO:0000256" key="2">
    <source>
        <dbReference type="ARBA" id="ARBA00008610"/>
    </source>
</evidence>
<evidence type="ECO:0000313" key="10">
    <source>
        <dbReference type="Proteomes" id="UP001623661"/>
    </source>
</evidence>
<feature type="signal peptide" evidence="7">
    <location>
        <begin position="1"/>
        <end position="21"/>
    </location>
</feature>
<dbReference type="EMBL" id="JBJHZY010000001">
    <property type="protein sequence ID" value="MFL0267642.1"/>
    <property type="molecule type" value="Genomic_DNA"/>
</dbReference>
<evidence type="ECO:0000256" key="1">
    <source>
        <dbReference type="ARBA" id="ARBA00004193"/>
    </source>
</evidence>